<name>A0ABX6DRH3_KLUIN</name>
<dbReference type="EMBL" id="CP045845">
    <property type="protein sequence ID" value="QGH31179.1"/>
    <property type="molecule type" value="Genomic_DNA"/>
</dbReference>
<dbReference type="InterPro" id="IPR002104">
    <property type="entry name" value="Integrase_catalytic"/>
</dbReference>
<dbReference type="InterPro" id="IPR013762">
    <property type="entry name" value="Integrase-like_cat_sf"/>
</dbReference>
<evidence type="ECO:0000313" key="3">
    <source>
        <dbReference type="EMBL" id="QGH31179.1"/>
    </source>
</evidence>
<dbReference type="RefSeq" id="WP_153743521.1">
    <property type="nucleotide sequence ID" value="NZ_CP045843.1"/>
</dbReference>
<sequence length="511" mass="57575">MGIMHQVIGNTVVEWDDIVPLAWTMSEATGPKNDPRILTESFDLSELRTGYEDAFLFILKDTMIARRKRVGILTIKNEVGQIRVLLRKVHLQRVGNPRITHIDHAFLLILRTILQDVSVHYLISFKQLFSENRESPLFAHDLVPSDFPVRKPVKGHQGVKIDAILAKALSRNAQVEILRRSEDAYESGSIDIGHFAFLHLAFHAFCRPSSYQRLTLADLQIDVDPETQAKTYFLLVIPKKTGISAKSLQKIPYQLDSIVGELLEAQRIQVIKTWGHQVTNEEIGQLALFPARGIGPNGQWIANHARAHFGETDYFTFRRGYLDPILKLQKSITFDFNGLRHTVGTQLAVAGCSATTIAAVLRHASQITCQKYVDVAFQGLIDVLSEAMEPAFETHFPQFRSKNDPVPPEKAINSIELGTGRHELAGECGKTSACQYAPIACYSCIRFTPCFDADHSINLRLVESEIIKYESGNLPFRELTVQFKESRRYIMLVVAAANRYQHILSLQETSP</sequence>
<gene>
    <name evidence="3" type="ORF">GHC21_16540</name>
</gene>
<feature type="domain" description="Tyr recombinase" evidence="2">
    <location>
        <begin position="164"/>
        <end position="385"/>
    </location>
</feature>
<accession>A0ABX6DRH3</accession>
<evidence type="ECO:0000256" key="1">
    <source>
        <dbReference type="ARBA" id="ARBA00023172"/>
    </source>
</evidence>
<keyword evidence="1" id="KW-0233">DNA recombination</keyword>
<keyword evidence="4" id="KW-1185">Reference proteome</keyword>
<dbReference type="Proteomes" id="UP000344450">
    <property type="component" value="Chromosome"/>
</dbReference>
<reference evidence="3 4" key="1">
    <citation type="submission" date="2019-10" db="EMBL/GenBank/DDBJ databases">
        <title>Complete genome sequencing of drug resistant plasmids in Kluyvera intermedia.</title>
        <authorList>
            <person name="Ke C."/>
            <person name="Jian S."/>
        </authorList>
    </citation>
    <scope>NUCLEOTIDE SEQUENCE [LARGE SCALE GENOMIC DNA]</scope>
    <source>
        <strain evidence="3 4">N2-1</strain>
    </source>
</reference>
<dbReference type="GeneID" id="91974032"/>
<protein>
    <submittedName>
        <fullName evidence="3">Tyrosine-type recombinase/integrase</fullName>
    </submittedName>
</protein>
<dbReference type="InterPro" id="IPR011010">
    <property type="entry name" value="DNA_brk_join_enz"/>
</dbReference>
<dbReference type="SUPFAM" id="SSF56349">
    <property type="entry name" value="DNA breaking-rejoining enzymes"/>
    <property type="match status" value="1"/>
</dbReference>
<dbReference type="Gene3D" id="1.10.443.10">
    <property type="entry name" value="Intergrase catalytic core"/>
    <property type="match status" value="1"/>
</dbReference>
<evidence type="ECO:0000313" key="4">
    <source>
        <dbReference type="Proteomes" id="UP000344450"/>
    </source>
</evidence>
<proteinExistence type="predicted"/>
<organism evidence="3 4">
    <name type="scientific">Kluyvera intermedia</name>
    <name type="common">Enterobacter intermedius</name>
    <dbReference type="NCBI Taxonomy" id="61648"/>
    <lineage>
        <taxon>Bacteria</taxon>
        <taxon>Pseudomonadati</taxon>
        <taxon>Pseudomonadota</taxon>
        <taxon>Gammaproteobacteria</taxon>
        <taxon>Enterobacterales</taxon>
        <taxon>Enterobacteriaceae</taxon>
        <taxon>Kluyvera</taxon>
    </lineage>
</organism>
<dbReference type="PROSITE" id="PS51898">
    <property type="entry name" value="TYR_RECOMBINASE"/>
    <property type="match status" value="1"/>
</dbReference>
<evidence type="ECO:0000259" key="2">
    <source>
        <dbReference type="PROSITE" id="PS51898"/>
    </source>
</evidence>